<evidence type="ECO:0000313" key="1">
    <source>
        <dbReference type="EMBL" id="KFB47043.1"/>
    </source>
</evidence>
<evidence type="ECO:0000313" key="3">
    <source>
        <dbReference type="Proteomes" id="UP000030765"/>
    </source>
</evidence>
<protein>
    <submittedName>
        <fullName evidence="1 2">Uncharacterized protein</fullName>
    </submittedName>
</protein>
<reference evidence="2" key="2">
    <citation type="submission" date="2020-05" db="UniProtKB">
        <authorList>
            <consortium name="EnsemblMetazoa"/>
        </authorList>
    </citation>
    <scope>IDENTIFICATION</scope>
</reference>
<name>A0A084W9Z9_ANOSI</name>
<accession>A0A084W9Z9</accession>
<dbReference type="VEuPathDB" id="VectorBase:ASIC015062"/>
<dbReference type="Proteomes" id="UP000030765">
    <property type="component" value="Unassembled WGS sequence"/>
</dbReference>
<dbReference type="EMBL" id="ATLV01021973">
    <property type="status" value="NOT_ANNOTATED_CDS"/>
    <property type="molecule type" value="Genomic_DNA"/>
</dbReference>
<dbReference type="EMBL" id="KE525326">
    <property type="protein sequence ID" value="KFB47043.1"/>
    <property type="molecule type" value="Genomic_DNA"/>
</dbReference>
<evidence type="ECO:0000313" key="2">
    <source>
        <dbReference type="EnsemblMetazoa" id="ASIC015062-PA"/>
    </source>
</evidence>
<dbReference type="AlphaFoldDB" id="A0A084W9Z9"/>
<sequence length="198" mass="22434">MNTQVCVHVISDGKVESRAKNYLKGILQRELKNCAVFFPSATISGTTVYPILPAKNQIIVVVLVSLECVRSTEICDALKGMLNTEELRKQTIFIILGELARKNISGDEDATKAFNELRANKELMCLVQSKSFLKTNRLKKRELKQLQKALLKYRNNIMQIPEDNKRDSLSIRKVVANLVTGIRTCFERVLNQPVPMLL</sequence>
<dbReference type="EnsemblMetazoa" id="ASIC015062-RA">
    <property type="protein sequence ID" value="ASIC015062-PA"/>
    <property type="gene ID" value="ASIC015062"/>
</dbReference>
<reference evidence="1 3" key="1">
    <citation type="journal article" date="2014" name="BMC Genomics">
        <title>Genome sequence of Anopheles sinensis provides insight into genetics basis of mosquito competence for malaria parasites.</title>
        <authorList>
            <person name="Zhou D."/>
            <person name="Zhang D."/>
            <person name="Ding G."/>
            <person name="Shi L."/>
            <person name="Hou Q."/>
            <person name="Ye Y."/>
            <person name="Xu Y."/>
            <person name="Zhou H."/>
            <person name="Xiong C."/>
            <person name="Li S."/>
            <person name="Yu J."/>
            <person name="Hong S."/>
            <person name="Yu X."/>
            <person name="Zou P."/>
            <person name="Chen C."/>
            <person name="Chang X."/>
            <person name="Wang W."/>
            <person name="Lv Y."/>
            <person name="Sun Y."/>
            <person name="Ma L."/>
            <person name="Shen B."/>
            <person name="Zhu C."/>
        </authorList>
    </citation>
    <scope>NUCLEOTIDE SEQUENCE [LARGE SCALE GENOMIC DNA]</scope>
</reference>
<proteinExistence type="predicted"/>
<keyword evidence="3" id="KW-1185">Reference proteome</keyword>
<organism evidence="1">
    <name type="scientific">Anopheles sinensis</name>
    <name type="common">Mosquito</name>
    <dbReference type="NCBI Taxonomy" id="74873"/>
    <lineage>
        <taxon>Eukaryota</taxon>
        <taxon>Metazoa</taxon>
        <taxon>Ecdysozoa</taxon>
        <taxon>Arthropoda</taxon>
        <taxon>Hexapoda</taxon>
        <taxon>Insecta</taxon>
        <taxon>Pterygota</taxon>
        <taxon>Neoptera</taxon>
        <taxon>Endopterygota</taxon>
        <taxon>Diptera</taxon>
        <taxon>Nematocera</taxon>
        <taxon>Culicoidea</taxon>
        <taxon>Culicidae</taxon>
        <taxon>Anophelinae</taxon>
        <taxon>Anopheles</taxon>
    </lineage>
</organism>
<gene>
    <name evidence="1" type="ORF">ZHAS_00015062</name>
</gene>